<name>A0A1E5LIH5_9BACI</name>
<dbReference type="InterPro" id="IPR002509">
    <property type="entry name" value="NODB_dom"/>
</dbReference>
<accession>A0A1E5LIH5</accession>
<dbReference type="PANTHER" id="PTHR10587">
    <property type="entry name" value="GLYCOSYL TRANSFERASE-RELATED"/>
    <property type="match status" value="1"/>
</dbReference>
<feature type="signal peptide" evidence="2">
    <location>
        <begin position="1"/>
        <end position="22"/>
    </location>
</feature>
<dbReference type="STRING" id="1305675.BFG57_10475"/>
<protein>
    <submittedName>
        <fullName evidence="4">Polysaccharide deacetylase</fullName>
    </submittedName>
</protein>
<evidence type="ECO:0000313" key="4">
    <source>
        <dbReference type="EMBL" id="OEH93889.1"/>
    </source>
</evidence>
<evidence type="ECO:0000256" key="1">
    <source>
        <dbReference type="SAM" id="MobiDB-lite"/>
    </source>
</evidence>
<keyword evidence="2" id="KW-0732">Signal</keyword>
<reference evidence="4 5" key="1">
    <citation type="submission" date="2016-08" db="EMBL/GenBank/DDBJ databases">
        <title>Genome of Bacillus solimangrovi GH2-4.</title>
        <authorList>
            <person name="Lim S."/>
            <person name="Kim B.-C."/>
        </authorList>
    </citation>
    <scope>NUCLEOTIDE SEQUENCE [LARGE SCALE GENOMIC DNA]</scope>
    <source>
        <strain evidence="4 5">GH2-4</strain>
    </source>
</reference>
<feature type="chain" id="PRO_5039212488" evidence="2">
    <location>
        <begin position="23"/>
        <end position="280"/>
    </location>
</feature>
<dbReference type="Proteomes" id="UP000095209">
    <property type="component" value="Unassembled WGS sequence"/>
</dbReference>
<dbReference type="Pfam" id="PF01522">
    <property type="entry name" value="Polysacc_deac_1"/>
    <property type="match status" value="1"/>
</dbReference>
<gene>
    <name evidence="4" type="ORF">BFG57_10475</name>
</gene>
<feature type="region of interest" description="Disordered" evidence="1">
    <location>
        <begin position="39"/>
        <end position="60"/>
    </location>
</feature>
<evidence type="ECO:0000256" key="2">
    <source>
        <dbReference type="SAM" id="SignalP"/>
    </source>
</evidence>
<dbReference type="InterPro" id="IPR050248">
    <property type="entry name" value="Polysacc_deacetylase_ArnD"/>
</dbReference>
<keyword evidence="5" id="KW-1185">Reference proteome</keyword>
<dbReference type="CDD" id="cd10917">
    <property type="entry name" value="CE4_NodB_like_6s_7s"/>
    <property type="match status" value="1"/>
</dbReference>
<dbReference type="EMBL" id="MJEH01000007">
    <property type="protein sequence ID" value="OEH93889.1"/>
    <property type="molecule type" value="Genomic_DNA"/>
</dbReference>
<feature type="compositionally biased region" description="Basic and acidic residues" evidence="1">
    <location>
        <begin position="39"/>
        <end position="48"/>
    </location>
</feature>
<dbReference type="SUPFAM" id="SSF88713">
    <property type="entry name" value="Glycoside hydrolase/deacetylase"/>
    <property type="match status" value="1"/>
</dbReference>
<feature type="compositionally biased region" description="Acidic residues" evidence="1">
    <location>
        <begin position="49"/>
        <end position="60"/>
    </location>
</feature>
<feature type="domain" description="NodB homology" evidence="3">
    <location>
        <begin position="88"/>
        <end position="268"/>
    </location>
</feature>
<dbReference type="Gene3D" id="3.20.20.370">
    <property type="entry name" value="Glycoside hydrolase/deacetylase"/>
    <property type="match status" value="1"/>
</dbReference>
<dbReference type="GO" id="GO:0005975">
    <property type="term" value="P:carbohydrate metabolic process"/>
    <property type="evidence" value="ECO:0007669"/>
    <property type="project" value="InterPro"/>
</dbReference>
<dbReference type="PROSITE" id="PS51257">
    <property type="entry name" value="PROKAR_LIPOPROTEIN"/>
    <property type="match status" value="1"/>
</dbReference>
<proteinExistence type="predicted"/>
<sequence>MRKLLTSLCTVILLAGCGTGTATMENEKSNEDEVVARENEVQESKAEVNEAELTEEQPVEDVPEVLEPQYRINENHWGVEPIENAPENVVLLTIDDAPDKHAIQMAETLKEKDALAIFFVNGHFIDTDEEKQVLKQIHDMGFPIGNHTMSHTKLTDLTEEQQKDEIVKLNDEIEAIIGERPRYFRAPFGINSDYSKQVVADENMLLMNWSYGYDWNKEYMNAEAIANIMVNTELLRNGSNLLMHDREWTAAALGQIIDGLREKGYEMLDPSLLKTPQIKE</sequence>
<evidence type="ECO:0000313" key="5">
    <source>
        <dbReference type="Proteomes" id="UP000095209"/>
    </source>
</evidence>
<dbReference type="OrthoDB" id="9806342at2"/>
<dbReference type="InterPro" id="IPR011330">
    <property type="entry name" value="Glyco_hydro/deAcase_b/a-brl"/>
</dbReference>
<dbReference type="GO" id="GO:0016810">
    <property type="term" value="F:hydrolase activity, acting on carbon-nitrogen (but not peptide) bonds"/>
    <property type="evidence" value="ECO:0007669"/>
    <property type="project" value="InterPro"/>
</dbReference>
<dbReference type="RefSeq" id="WP_069716033.1">
    <property type="nucleotide sequence ID" value="NZ_MJEH01000007.1"/>
</dbReference>
<dbReference type="AlphaFoldDB" id="A0A1E5LIH5"/>
<evidence type="ECO:0000259" key="3">
    <source>
        <dbReference type="PROSITE" id="PS51677"/>
    </source>
</evidence>
<dbReference type="PROSITE" id="PS51677">
    <property type="entry name" value="NODB"/>
    <property type="match status" value="1"/>
</dbReference>
<comment type="caution">
    <text evidence="4">The sequence shown here is derived from an EMBL/GenBank/DDBJ whole genome shotgun (WGS) entry which is preliminary data.</text>
</comment>
<organism evidence="4 5">
    <name type="scientific">Bacillus solimangrovi</name>
    <dbReference type="NCBI Taxonomy" id="1305675"/>
    <lineage>
        <taxon>Bacteria</taxon>
        <taxon>Bacillati</taxon>
        <taxon>Bacillota</taxon>
        <taxon>Bacilli</taxon>
        <taxon>Bacillales</taxon>
        <taxon>Bacillaceae</taxon>
        <taxon>Bacillus</taxon>
    </lineage>
</organism>